<dbReference type="PANTHER" id="PTHR21310:SF42">
    <property type="entry name" value="BIFUNCTIONAL AAC_APH"/>
    <property type="match status" value="1"/>
</dbReference>
<dbReference type="Gene3D" id="3.90.1200.10">
    <property type="match status" value="1"/>
</dbReference>
<evidence type="ECO:0000313" key="2">
    <source>
        <dbReference type="EMBL" id="MDF9277800.1"/>
    </source>
</evidence>
<dbReference type="InterPro" id="IPR051678">
    <property type="entry name" value="AGP_Transferase"/>
</dbReference>
<name>A0ABT6CW50_9MICC</name>
<organism evidence="2 3">
    <name type="scientific">Arthrobacter vasquezii</name>
    <dbReference type="NCBI Taxonomy" id="2977629"/>
    <lineage>
        <taxon>Bacteria</taxon>
        <taxon>Bacillati</taxon>
        <taxon>Actinomycetota</taxon>
        <taxon>Actinomycetes</taxon>
        <taxon>Micrococcales</taxon>
        <taxon>Micrococcaceae</taxon>
        <taxon>Arthrobacter</taxon>
    </lineage>
</organism>
<accession>A0ABT6CW50</accession>
<sequence>MPPAEVDVTAALVMRLLADQHPDFAELPLLEVANGWDNVIFRLGDELAVRLPRRQAAAELIRNEQRWLPEVSRGLATVMPLPVRTGTPSSYFPWYWSITRWLKGTVAADIEAAHRFNAAADLARFVNAFHRPAPADAPRNTVRGVPLSTRSAVVEERIAAAGQPEELLHLWRVLRDQPEWTGPPLWLHGDLHAANLVLNPQGRLAGVLDFGDLTAGDPATDLAAAWLVFDRIGRRTFIETVTRERSVDSATWQRARGWALCIAAAMAATSDDNPAFHTMGIRILEDVLADDILIDEGPCR</sequence>
<reference evidence="2 3" key="1">
    <citation type="journal article" date="2023" name="Int. J. Syst. Evol. Microbiol.">
        <title>Arthrobacter vasquezii sp. nov., isolated from a soil sample from Union Glacier, Antarctica.</title>
        <authorList>
            <person name="Valenzuela-Ibaceta F."/>
            <person name="Carrasco V."/>
            <person name="Lagos-Moraga S."/>
            <person name="Dietz-Vargas C."/>
            <person name="Navarro C.A."/>
            <person name="Perez-Donoso J.M."/>
        </authorList>
    </citation>
    <scope>NUCLEOTIDE SEQUENCE [LARGE SCALE GENOMIC DNA]</scope>
    <source>
        <strain evidence="2 3">EH-1B-1</strain>
    </source>
</reference>
<keyword evidence="3" id="KW-1185">Reference proteome</keyword>
<dbReference type="EMBL" id="JAROKN010000016">
    <property type="protein sequence ID" value="MDF9277800.1"/>
    <property type="molecule type" value="Genomic_DNA"/>
</dbReference>
<gene>
    <name evidence="2" type="ORF">P4U43_08355</name>
</gene>
<evidence type="ECO:0000259" key="1">
    <source>
        <dbReference type="Pfam" id="PF01636"/>
    </source>
</evidence>
<proteinExistence type="predicted"/>
<comment type="caution">
    <text evidence="2">The sequence shown here is derived from an EMBL/GenBank/DDBJ whole genome shotgun (WGS) entry which is preliminary data.</text>
</comment>
<dbReference type="SUPFAM" id="SSF56112">
    <property type="entry name" value="Protein kinase-like (PK-like)"/>
    <property type="match status" value="1"/>
</dbReference>
<evidence type="ECO:0000313" key="3">
    <source>
        <dbReference type="Proteomes" id="UP001220456"/>
    </source>
</evidence>
<dbReference type="Gene3D" id="3.30.200.20">
    <property type="entry name" value="Phosphorylase Kinase, domain 1"/>
    <property type="match status" value="1"/>
</dbReference>
<dbReference type="Pfam" id="PF01636">
    <property type="entry name" value="APH"/>
    <property type="match status" value="1"/>
</dbReference>
<feature type="domain" description="Aminoglycoside phosphotransferase" evidence="1">
    <location>
        <begin position="31"/>
        <end position="258"/>
    </location>
</feature>
<dbReference type="PANTHER" id="PTHR21310">
    <property type="entry name" value="AMINOGLYCOSIDE PHOSPHOTRANSFERASE-RELATED-RELATED"/>
    <property type="match status" value="1"/>
</dbReference>
<dbReference type="Proteomes" id="UP001220456">
    <property type="component" value="Unassembled WGS sequence"/>
</dbReference>
<dbReference type="InterPro" id="IPR002575">
    <property type="entry name" value="Aminoglycoside_PTrfase"/>
</dbReference>
<protein>
    <submittedName>
        <fullName evidence="2">Aminoglycoside phosphotransferase family protein</fullName>
    </submittedName>
</protein>
<dbReference type="RefSeq" id="WP_277358314.1">
    <property type="nucleotide sequence ID" value="NZ_JAROKN010000016.1"/>
</dbReference>
<dbReference type="CDD" id="cd05155">
    <property type="entry name" value="APH_ChoK_like_1"/>
    <property type="match status" value="1"/>
</dbReference>
<dbReference type="InterPro" id="IPR011009">
    <property type="entry name" value="Kinase-like_dom_sf"/>
</dbReference>